<accession>A0A363UJS0</accession>
<dbReference type="NCBIfam" id="NF006110">
    <property type="entry name" value="PRK08261.1"/>
    <property type="match status" value="1"/>
</dbReference>
<feature type="domain" description="Ketoreductase" evidence="2">
    <location>
        <begin position="211"/>
        <end position="387"/>
    </location>
</feature>
<dbReference type="PRINTS" id="PR00080">
    <property type="entry name" value="SDRFAMILY"/>
</dbReference>
<dbReference type="SUPFAM" id="SSF51735">
    <property type="entry name" value="NAD(P)-binding Rossmann-fold domains"/>
    <property type="match status" value="1"/>
</dbReference>
<comment type="similarity">
    <text evidence="1">Belongs to the short-chain dehydrogenases/reductases (SDR) family.</text>
</comment>
<dbReference type="InterPro" id="IPR020904">
    <property type="entry name" value="Sc_DH/Rdtase_CS"/>
</dbReference>
<organism evidence="3 4">
    <name type="scientific">Abyssibacter profundi</name>
    <dbReference type="NCBI Taxonomy" id="2182787"/>
    <lineage>
        <taxon>Bacteria</taxon>
        <taxon>Pseudomonadati</taxon>
        <taxon>Pseudomonadota</taxon>
        <taxon>Gammaproteobacteria</taxon>
        <taxon>Chromatiales</taxon>
        <taxon>Oceanococcaceae</taxon>
        <taxon>Abyssibacter</taxon>
    </lineage>
</organism>
<dbReference type="SMART" id="SM00822">
    <property type="entry name" value="PKS_KR"/>
    <property type="match status" value="1"/>
</dbReference>
<dbReference type="GO" id="GO:0032787">
    <property type="term" value="P:monocarboxylic acid metabolic process"/>
    <property type="evidence" value="ECO:0007669"/>
    <property type="project" value="UniProtKB-ARBA"/>
</dbReference>
<proteinExistence type="inferred from homology"/>
<keyword evidence="4" id="KW-1185">Reference proteome</keyword>
<dbReference type="InterPro" id="IPR050259">
    <property type="entry name" value="SDR"/>
</dbReference>
<evidence type="ECO:0000256" key="1">
    <source>
        <dbReference type="ARBA" id="ARBA00006484"/>
    </source>
</evidence>
<dbReference type="InterPro" id="IPR002347">
    <property type="entry name" value="SDR_fam"/>
</dbReference>
<dbReference type="RefSeq" id="WP_109720593.1">
    <property type="nucleotide sequence ID" value="NZ_QEQK01000009.1"/>
</dbReference>
<evidence type="ECO:0000313" key="3">
    <source>
        <dbReference type="EMBL" id="PWN55669.1"/>
    </source>
</evidence>
<dbReference type="Gene3D" id="3.40.50.720">
    <property type="entry name" value="NAD(P)-binding Rossmann-like Domain"/>
    <property type="match status" value="2"/>
</dbReference>
<dbReference type="PANTHER" id="PTHR42879">
    <property type="entry name" value="3-OXOACYL-(ACYL-CARRIER-PROTEIN) REDUCTASE"/>
    <property type="match status" value="1"/>
</dbReference>
<dbReference type="OrthoDB" id="9804774at2"/>
<comment type="caution">
    <text evidence="3">The sequence shown here is derived from an EMBL/GenBank/DDBJ whole genome shotgun (WGS) entry which is preliminary data.</text>
</comment>
<dbReference type="InterPro" id="IPR036291">
    <property type="entry name" value="NAD(P)-bd_dom_sf"/>
</dbReference>
<protein>
    <submittedName>
        <fullName evidence="3">3-oxoacyl-ACP reductase</fullName>
    </submittedName>
</protein>
<evidence type="ECO:0000313" key="4">
    <source>
        <dbReference type="Proteomes" id="UP000251800"/>
    </source>
</evidence>
<dbReference type="PANTHER" id="PTHR42879:SF2">
    <property type="entry name" value="3-OXOACYL-[ACYL-CARRIER-PROTEIN] REDUCTASE FABG"/>
    <property type="match status" value="1"/>
</dbReference>
<dbReference type="FunFam" id="3.40.50.720:FF:000338">
    <property type="entry name" value="3-oxoacyl-ACP reductase FabG"/>
    <property type="match status" value="1"/>
</dbReference>
<dbReference type="PROSITE" id="PS00061">
    <property type="entry name" value="ADH_SHORT"/>
    <property type="match status" value="1"/>
</dbReference>
<gene>
    <name evidence="3" type="ORF">DEH80_11220</name>
</gene>
<dbReference type="EMBL" id="QEQK01000009">
    <property type="protein sequence ID" value="PWN55669.1"/>
    <property type="molecule type" value="Genomic_DNA"/>
</dbReference>
<sequence>MSDYLLRLASQPTLRNVIKSVGLPTPVELKRAGTRYADQPLAGLQVLFGTAKDAAVATAVRGELEGAGATVIAQAAEGAKYDALVLDVTEIDGVDGLKQLYSFFHPVMRQIAANARLLVLASEPAEGGNPKAVATARATEGFVRSIGKEIGKRGATANLIHVAKGAETRLAAPLRFFLSGHSAYVDAQPVHVGLQADAPEAMPLSGALEGKVALVTGGARGIGAATAERLAAEGAHVVCLDIPADEDTLNATVAKIGGAALPMDITDPSAPEKIATYFKEQHGGVDIVVHNAGVTRDKTLANMKEHLWDMVLSINLGAILAIDEVLLGDKVINDGGRIVCLSSIGGIAGNMGQTNYGATKAGLIGYVAAQSAEQAKRGITVNAVAPGFIETRMTAEMPFMIREAGRRMNSLSQGGHPEDVAELIKFLSTPGAVGITGQTIRVCGQSLIGA</sequence>
<dbReference type="InterPro" id="IPR057326">
    <property type="entry name" value="KR_dom"/>
</dbReference>
<dbReference type="Proteomes" id="UP000251800">
    <property type="component" value="Unassembled WGS sequence"/>
</dbReference>
<reference evidence="3 4" key="1">
    <citation type="submission" date="2018-05" db="EMBL/GenBank/DDBJ databases">
        <title>Abyssibacter profundi OUC007T gen. nov., sp. nov, a marine bacterium isolated from seawater of the Mariana Trench.</title>
        <authorList>
            <person name="Zhou S."/>
        </authorList>
    </citation>
    <scope>NUCLEOTIDE SEQUENCE [LARGE SCALE GENOMIC DNA]</scope>
    <source>
        <strain evidence="3 4">OUC007</strain>
    </source>
</reference>
<evidence type="ECO:0000259" key="2">
    <source>
        <dbReference type="SMART" id="SM00822"/>
    </source>
</evidence>
<dbReference type="Pfam" id="PF13561">
    <property type="entry name" value="adh_short_C2"/>
    <property type="match status" value="1"/>
</dbReference>
<dbReference type="AlphaFoldDB" id="A0A363UJS0"/>
<name>A0A363UJS0_9GAMM</name>
<dbReference type="PRINTS" id="PR00081">
    <property type="entry name" value="GDHRDH"/>
</dbReference>